<dbReference type="InterPro" id="IPR056924">
    <property type="entry name" value="SH3_Tf2-1"/>
</dbReference>
<keyword evidence="5" id="KW-1185">Reference proteome</keyword>
<evidence type="ECO:0000256" key="1">
    <source>
        <dbReference type="ARBA" id="ARBA00004123"/>
    </source>
</evidence>
<evidence type="ECO:0000259" key="3">
    <source>
        <dbReference type="PROSITE" id="PS50013"/>
    </source>
</evidence>
<dbReference type="PANTHER" id="PTHR46148">
    <property type="entry name" value="CHROMO DOMAIN-CONTAINING PROTEIN"/>
    <property type="match status" value="1"/>
</dbReference>
<dbReference type="AlphaFoldDB" id="A0ABD0MS78"/>
<gene>
    <name evidence="4" type="ORF">M9458_053033</name>
</gene>
<dbReference type="SMART" id="SM00298">
    <property type="entry name" value="CHROMO"/>
    <property type="match status" value="1"/>
</dbReference>
<comment type="caution">
    <text evidence="4">The sequence shown here is derived from an EMBL/GenBank/DDBJ whole genome shotgun (WGS) entry which is preliminary data.</text>
</comment>
<dbReference type="SUPFAM" id="SSF54160">
    <property type="entry name" value="Chromo domain-like"/>
    <property type="match status" value="1"/>
</dbReference>
<dbReference type="PROSITE" id="PS50013">
    <property type="entry name" value="CHROMO_2"/>
    <property type="match status" value="1"/>
</dbReference>
<feature type="compositionally biased region" description="Basic residues" evidence="2">
    <location>
        <begin position="124"/>
        <end position="135"/>
    </location>
</feature>
<evidence type="ECO:0000313" key="4">
    <source>
        <dbReference type="EMBL" id="KAL0151632.1"/>
    </source>
</evidence>
<dbReference type="EMBL" id="JAMKFB020000233">
    <property type="protein sequence ID" value="KAL0151632.1"/>
    <property type="molecule type" value="Genomic_DNA"/>
</dbReference>
<sequence>MSPRYIGPFRILRQINDVTYQLQLPPRCRIHPTFHVSLLKPFSPSATDTPGAEAEPPPPEVLEQSSVFTVREILDSQRRGGRLEYLIDWEGYGPEERSWVNRDDVLDPLLLLEFHRSHPNRPAPRSRGHPRRRVRASGAAPGRGGNVRHSPQPPPSATSPTAPGKSSQLQYYCHFMLAVLHQIC</sequence>
<dbReference type="GO" id="GO:0005634">
    <property type="term" value="C:nucleus"/>
    <property type="evidence" value="ECO:0007669"/>
    <property type="project" value="UniProtKB-SubCell"/>
</dbReference>
<dbReference type="Gene3D" id="2.40.50.40">
    <property type="match status" value="1"/>
</dbReference>
<evidence type="ECO:0000313" key="5">
    <source>
        <dbReference type="Proteomes" id="UP001529510"/>
    </source>
</evidence>
<dbReference type="Proteomes" id="UP001529510">
    <property type="component" value="Unassembled WGS sequence"/>
</dbReference>
<dbReference type="PANTHER" id="PTHR46148:SF52">
    <property type="entry name" value="OS04G0603800 PROTEIN"/>
    <property type="match status" value="1"/>
</dbReference>
<reference evidence="4 5" key="1">
    <citation type="submission" date="2024-05" db="EMBL/GenBank/DDBJ databases">
        <title>Genome sequencing and assembly of Indian major carp, Cirrhinus mrigala (Hamilton, 1822).</title>
        <authorList>
            <person name="Mohindra V."/>
            <person name="Chowdhury L.M."/>
            <person name="Lal K."/>
            <person name="Jena J.K."/>
        </authorList>
    </citation>
    <scope>NUCLEOTIDE SEQUENCE [LARGE SCALE GENOMIC DNA]</scope>
    <source>
        <strain evidence="4">CM1030</strain>
        <tissue evidence="4">Blood</tissue>
    </source>
</reference>
<accession>A0ABD0MS78</accession>
<protein>
    <recommendedName>
        <fullName evidence="3">Chromo domain-containing protein</fullName>
    </recommendedName>
</protein>
<dbReference type="Pfam" id="PF24626">
    <property type="entry name" value="SH3_Tf2-1"/>
    <property type="match status" value="1"/>
</dbReference>
<dbReference type="InterPro" id="IPR023780">
    <property type="entry name" value="Chromo_domain"/>
</dbReference>
<proteinExistence type="predicted"/>
<organism evidence="4 5">
    <name type="scientific">Cirrhinus mrigala</name>
    <name type="common">Mrigala</name>
    <dbReference type="NCBI Taxonomy" id="683832"/>
    <lineage>
        <taxon>Eukaryota</taxon>
        <taxon>Metazoa</taxon>
        <taxon>Chordata</taxon>
        <taxon>Craniata</taxon>
        <taxon>Vertebrata</taxon>
        <taxon>Euteleostomi</taxon>
        <taxon>Actinopterygii</taxon>
        <taxon>Neopterygii</taxon>
        <taxon>Teleostei</taxon>
        <taxon>Ostariophysi</taxon>
        <taxon>Cypriniformes</taxon>
        <taxon>Cyprinidae</taxon>
        <taxon>Labeoninae</taxon>
        <taxon>Labeonini</taxon>
        <taxon>Cirrhinus</taxon>
    </lineage>
</organism>
<feature type="region of interest" description="Disordered" evidence="2">
    <location>
        <begin position="117"/>
        <end position="165"/>
    </location>
</feature>
<name>A0ABD0MS78_CIRMR</name>
<dbReference type="InterPro" id="IPR000953">
    <property type="entry name" value="Chromo/chromo_shadow_dom"/>
</dbReference>
<evidence type="ECO:0000256" key="2">
    <source>
        <dbReference type="SAM" id="MobiDB-lite"/>
    </source>
</evidence>
<feature type="domain" description="Chromo" evidence="3">
    <location>
        <begin position="68"/>
        <end position="126"/>
    </location>
</feature>
<comment type="subcellular location">
    <subcellularLocation>
        <location evidence="1">Nucleus</location>
    </subcellularLocation>
</comment>
<dbReference type="Pfam" id="PF00385">
    <property type="entry name" value="Chromo"/>
    <property type="match status" value="1"/>
</dbReference>
<dbReference type="InterPro" id="IPR016197">
    <property type="entry name" value="Chromo-like_dom_sf"/>
</dbReference>